<evidence type="ECO:0000313" key="1">
    <source>
        <dbReference type="EMBL" id="JAS82664.1"/>
    </source>
</evidence>
<sequence>LIKIRLKQSVIHILGTYRSPNGDFDLALETVSNIITSTRIDYYPLVIMGDINVDILNPDRRSTLLDETLASHNSKRVQLPATRITPTTQSSIDWICSNIDTEKLDTKVIHAGISDHTAQSCEVNFAVIQDNPLRMSRCLRRKNLQELKCILGEENWSNILQTEDADEAFERLSSTLRLAMDAACPQRKFKTRHKLKPKYFADQEANRLKDRYLIALSKYEMTGSIDDKEES</sequence>
<dbReference type="Gene3D" id="3.60.10.10">
    <property type="entry name" value="Endonuclease/exonuclease/phosphatase"/>
    <property type="match status" value="1"/>
</dbReference>
<evidence type="ECO:0008006" key="2">
    <source>
        <dbReference type="Google" id="ProtNLM"/>
    </source>
</evidence>
<dbReference type="InterPro" id="IPR036691">
    <property type="entry name" value="Endo/exonu/phosph_ase_sf"/>
</dbReference>
<dbReference type="PANTHER" id="PTHR33776:SF4">
    <property type="entry name" value="ENDONUCLEASE_EXONUCLEASE_PHOSPHATASE DOMAIN-CONTAINING PROTEIN"/>
    <property type="match status" value="1"/>
</dbReference>
<dbReference type="EMBL" id="GECU01025042">
    <property type="protein sequence ID" value="JAS82664.1"/>
    <property type="molecule type" value="Transcribed_RNA"/>
</dbReference>
<dbReference type="AlphaFoldDB" id="A0A1B6I6V8"/>
<dbReference type="SUPFAM" id="SSF56219">
    <property type="entry name" value="DNase I-like"/>
    <property type="match status" value="1"/>
</dbReference>
<protein>
    <recommendedName>
        <fullName evidence="2">Endonuclease/exonuclease/phosphatase domain-containing protein</fullName>
    </recommendedName>
</protein>
<name>A0A1B6I6V8_9HEMI</name>
<proteinExistence type="predicted"/>
<gene>
    <name evidence="1" type="ORF">g.4112</name>
</gene>
<feature type="non-terminal residue" evidence="1">
    <location>
        <position position="1"/>
    </location>
</feature>
<accession>A0A1B6I6V8</accession>
<organism evidence="1">
    <name type="scientific">Homalodisca liturata</name>
    <dbReference type="NCBI Taxonomy" id="320908"/>
    <lineage>
        <taxon>Eukaryota</taxon>
        <taxon>Metazoa</taxon>
        <taxon>Ecdysozoa</taxon>
        <taxon>Arthropoda</taxon>
        <taxon>Hexapoda</taxon>
        <taxon>Insecta</taxon>
        <taxon>Pterygota</taxon>
        <taxon>Neoptera</taxon>
        <taxon>Paraneoptera</taxon>
        <taxon>Hemiptera</taxon>
        <taxon>Auchenorrhyncha</taxon>
        <taxon>Membracoidea</taxon>
        <taxon>Cicadellidae</taxon>
        <taxon>Cicadellinae</taxon>
        <taxon>Proconiini</taxon>
        <taxon>Homalodisca</taxon>
    </lineage>
</organism>
<dbReference type="PANTHER" id="PTHR33776">
    <property type="entry name" value="ENDO/EXONUCLEASE/PHOSPHATASE DOMAIN-CONTAINING PROTEIN"/>
    <property type="match status" value="1"/>
</dbReference>
<feature type="non-terminal residue" evidence="1">
    <location>
        <position position="231"/>
    </location>
</feature>
<reference evidence="1" key="1">
    <citation type="submission" date="2015-11" db="EMBL/GenBank/DDBJ databases">
        <title>De novo transcriptome assembly of four potential Pierce s Disease insect vectors from Arizona vineyards.</title>
        <authorList>
            <person name="Tassone E.E."/>
        </authorList>
    </citation>
    <scope>NUCLEOTIDE SEQUENCE</scope>
</reference>